<sequence length="67" mass="7271">MPPQSNLSLLPGFPAQTEEANKFSRYGGLCEYLGEASWPLQVLAILVKPTYGQTSTDAETVSFVLAH</sequence>
<reference evidence="1 2" key="1">
    <citation type="submission" date="2021-08" db="EMBL/GenBank/DDBJ databases">
        <title>Draft Genome Sequence of Phanerochaete sordida strain YK-624.</title>
        <authorList>
            <person name="Mori T."/>
            <person name="Dohra H."/>
            <person name="Suzuki T."/>
            <person name="Kawagishi H."/>
            <person name="Hirai H."/>
        </authorList>
    </citation>
    <scope>NUCLEOTIDE SEQUENCE [LARGE SCALE GENOMIC DNA]</scope>
    <source>
        <strain evidence="1 2">YK-624</strain>
    </source>
</reference>
<proteinExistence type="predicted"/>
<dbReference type="Proteomes" id="UP000703269">
    <property type="component" value="Unassembled WGS sequence"/>
</dbReference>
<organism evidence="1 2">
    <name type="scientific">Phanerochaete sordida</name>
    <dbReference type="NCBI Taxonomy" id="48140"/>
    <lineage>
        <taxon>Eukaryota</taxon>
        <taxon>Fungi</taxon>
        <taxon>Dikarya</taxon>
        <taxon>Basidiomycota</taxon>
        <taxon>Agaricomycotina</taxon>
        <taxon>Agaricomycetes</taxon>
        <taxon>Polyporales</taxon>
        <taxon>Phanerochaetaceae</taxon>
        <taxon>Phanerochaete</taxon>
    </lineage>
</organism>
<keyword evidence="2" id="KW-1185">Reference proteome</keyword>
<dbReference type="EMBL" id="BPQB01000182">
    <property type="protein sequence ID" value="GJF00674.1"/>
    <property type="molecule type" value="Genomic_DNA"/>
</dbReference>
<gene>
    <name evidence="1" type="ORF">PsYK624_169710</name>
</gene>
<dbReference type="AlphaFoldDB" id="A0A9P3GT13"/>
<accession>A0A9P3GT13</accession>
<evidence type="ECO:0000313" key="2">
    <source>
        <dbReference type="Proteomes" id="UP000703269"/>
    </source>
</evidence>
<protein>
    <submittedName>
        <fullName evidence="1">Uncharacterized protein</fullName>
    </submittedName>
</protein>
<evidence type="ECO:0000313" key="1">
    <source>
        <dbReference type="EMBL" id="GJF00674.1"/>
    </source>
</evidence>
<name>A0A9P3GT13_9APHY</name>
<comment type="caution">
    <text evidence="1">The sequence shown here is derived from an EMBL/GenBank/DDBJ whole genome shotgun (WGS) entry which is preliminary data.</text>
</comment>